<evidence type="ECO:0000256" key="1">
    <source>
        <dbReference type="SAM" id="MobiDB-lite"/>
    </source>
</evidence>
<dbReference type="AlphaFoldDB" id="A0A4R7ZCU5"/>
<gene>
    <name evidence="3" type="ORF">EV650_6875</name>
</gene>
<dbReference type="OrthoDB" id="3765654at2"/>
<evidence type="ECO:0000313" key="3">
    <source>
        <dbReference type="EMBL" id="TDW15393.1"/>
    </source>
</evidence>
<feature type="region of interest" description="Disordered" evidence="1">
    <location>
        <begin position="1"/>
        <end position="27"/>
    </location>
</feature>
<keyword evidence="2" id="KW-1133">Transmembrane helix</keyword>
<evidence type="ECO:0000313" key="4">
    <source>
        <dbReference type="Proteomes" id="UP000295447"/>
    </source>
</evidence>
<reference evidence="3 4" key="1">
    <citation type="submission" date="2019-03" db="EMBL/GenBank/DDBJ databases">
        <title>Genomic Encyclopedia of Type Strains, Phase III (KMG-III): the genomes of soil and plant-associated and newly described type strains.</title>
        <authorList>
            <person name="Whitman W."/>
        </authorList>
    </citation>
    <scope>NUCLEOTIDE SEQUENCE [LARGE SCALE GENOMIC DNA]</scope>
    <source>
        <strain evidence="3 4">VKM Ac-2570</strain>
    </source>
</reference>
<organism evidence="3 4">
    <name type="scientific">Kribbella kalugense</name>
    <dbReference type="NCBI Taxonomy" id="2512221"/>
    <lineage>
        <taxon>Bacteria</taxon>
        <taxon>Bacillati</taxon>
        <taxon>Actinomycetota</taxon>
        <taxon>Actinomycetes</taxon>
        <taxon>Propionibacteriales</taxon>
        <taxon>Kribbellaceae</taxon>
        <taxon>Kribbella</taxon>
    </lineage>
</organism>
<keyword evidence="2" id="KW-0812">Transmembrane</keyword>
<keyword evidence="2" id="KW-0472">Membrane</keyword>
<keyword evidence="4" id="KW-1185">Reference proteome</keyword>
<proteinExistence type="predicted"/>
<name>A0A4R7ZCU5_9ACTN</name>
<sequence>MAGSHRASRAGGRAAAREARRQQARKRNQTIAAGVAVVVLVGGGGVAALNAFGGDKKADAKIGNGPSDDKPNDSNVLADDKALLDAVGAKSLGATGTWAVTNTADGDAAPDTAFVCQAQRFADPSGLRTWVRNFTNATTKDTAVQYVEVSSDKTTAAKTYTSVVHWLSQCTAAQTRLSSGYVTTGVGERGVIAVFGMVPGSKTKYKTVAVTLAGQATVVVEHDTLSATPPKPDAVLATANVAAKKICAQSGGCGTGAAVAKPALLPNVDAPGFMASVDLPLLDEINKPWVSAPAAKGNSNGSGGCEKIDLKKAKATKFGTVTYVTPEAKVPTEFGLDDTVAKFATPTAAANFVSQIRKNVDACEKNVSNASVQSTGTIQTSTIKGKSWKATYDSGDGKKFAYRIGIAGSGDRAVYVLFPVLKGLDISDTSFNETVARAVDRSAAYK</sequence>
<dbReference type="RefSeq" id="WP_134123257.1">
    <property type="nucleotide sequence ID" value="NZ_SODF01000003.1"/>
</dbReference>
<accession>A0A4R7ZCU5</accession>
<dbReference type="EMBL" id="SODF01000003">
    <property type="protein sequence ID" value="TDW15393.1"/>
    <property type="molecule type" value="Genomic_DNA"/>
</dbReference>
<dbReference type="Proteomes" id="UP000295447">
    <property type="component" value="Unassembled WGS sequence"/>
</dbReference>
<evidence type="ECO:0000256" key="2">
    <source>
        <dbReference type="SAM" id="Phobius"/>
    </source>
</evidence>
<feature type="compositionally biased region" description="Low complexity" evidence="1">
    <location>
        <begin position="1"/>
        <end position="14"/>
    </location>
</feature>
<comment type="caution">
    <text evidence="3">The sequence shown here is derived from an EMBL/GenBank/DDBJ whole genome shotgun (WGS) entry which is preliminary data.</text>
</comment>
<feature type="transmembrane region" description="Helical" evidence="2">
    <location>
        <begin position="30"/>
        <end position="52"/>
    </location>
</feature>
<protein>
    <submittedName>
        <fullName evidence="3">Uncharacterized protein</fullName>
    </submittedName>
</protein>